<comment type="caution">
    <text evidence="1">The sequence shown here is derived from an EMBL/GenBank/DDBJ whole genome shotgun (WGS) entry which is preliminary data.</text>
</comment>
<evidence type="ECO:0000313" key="2">
    <source>
        <dbReference type="Proteomes" id="UP000570823"/>
    </source>
</evidence>
<evidence type="ECO:0008006" key="3">
    <source>
        <dbReference type="Google" id="ProtNLM"/>
    </source>
</evidence>
<name>A0A7K4HPT4_9EURY</name>
<sequence>MTVVTTSRKAADDLRALARHLAFATGARYLARGKTGFAALSDEAVILFTREHGTIRLVVVDEGGEVALDRPVRSVRIAVREGLIDRTLRIADQSVYEVLKRYCDAEPAEAGAPSIVFDGQQKKQIVLELAQ</sequence>
<evidence type="ECO:0000313" key="1">
    <source>
        <dbReference type="EMBL" id="NVO66858.1"/>
    </source>
</evidence>
<dbReference type="RefSeq" id="WP_176788511.1">
    <property type="nucleotide sequence ID" value="NZ_JABXWR010000001.1"/>
</dbReference>
<proteinExistence type="predicted"/>
<dbReference type="Proteomes" id="UP000570823">
    <property type="component" value="Unassembled WGS sequence"/>
</dbReference>
<gene>
    <name evidence="1" type="ORF">HWN36_05950</name>
</gene>
<organism evidence="1 2">
    <name type="scientific">Methanofollis tationis</name>
    <dbReference type="NCBI Taxonomy" id="81417"/>
    <lineage>
        <taxon>Archaea</taxon>
        <taxon>Methanobacteriati</taxon>
        <taxon>Methanobacteriota</taxon>
        <taxon>Stenosarchaea group</taxon>
        <taxon>Methanomicrobia</taxon>
        <taxon>Methanomicrobiales</taxon>
        <taxon>Methanomicrobiaceae</taxon>
        <taxon>Methanofollis</taxon>
    </lineage>
</organism>
<dbReference type="AlphaFoldDB" id="A0A7K4HPT4"/>
<dbReference type="Gene3D" id="3.40.50.10480">
    <property type="entry name" value="Probable brix-domain ribosomal biogenesis protein"/>
    <property type="match status" value="1"/>
</dbReference>
<dbReference type="OrthoDB" id="117530at2157"/>
<reference evidence="1 2" key="1">
    <citation type="submission" date="2020-06" db="EMBL/GenBank/DDBJ databases">
        <title>Methanofollis fontis sp. nov., a methanogen isolated from marine sediments near a cold seep at Four-Way Closure Ridge offshore southwestern Taiwan.</title>
        <authorList>
            <person name="Chen S.-C."/>
            <person name="Teng N.-H."/>
            <person name="Lin Y.-S."/>
            <person name="Lai M.-C."/>
            <person name="Chen H.-H."/>
            <person name="Wang C.-C."/>
        </authorList>
    </citation>
    <scope>NUCLEOTIDE SEQUENCE [LARGE SCALE GENOMIC DNA]</scope>
    <source>
        <strain evidence="1 2">DSM 2702</strain>
    </source>
</reference>
<accession>A0A7K4HPT4</accession>
<protein>
    <recommendedName>
        <fullName evidence="3">Brix domain-containing protein</fullName>
    </recommendedName>
</protein>
<keyword evidence="2" id="KW-1185">Reference proteome</keyword>
<dbReference type="SUPFAM" id="SSF52954">
    <property type="entry name" value="Class II aaRS ABD-related"/>
    <property type="match status" value="1"/>
</dbReference>
<dbReference type="EMBL" id="JABXWR010000001">
    <property type="protein sequence ID" value="NVO66858.1"/>
    <property type="molecule type" value="Genomic_DNA"/>
</dbReference>